<reference evidence="2" key="1">
    <citation type="submission" date="2011-08" db="EMBL/GenBank/DDBJ databases">
        <title>The draft genome of Latimeria chalumnae.</title>
        <authorList>
            <person name="Di Palma F."/>
            <person name="Alfoldi J."/>
            <person name="Johnson J."/>
            <person name="Berlin A."/>
            <person name="Gnerre S."/>
            <person name="Jaffe D."/>
            <person name="MacCallum I."/>
            <person name="Young S."/>
            <person name="Walker B.J."/>
            <person name="Lander E."/>
            <person name="Lindblad-Toh K."/>
        </authorList>
    </citation>
    <scope>NUCLEOTIDE SEQUENCE [LARGE SCALE GENOMIC DNA]</scope>
    <source>
        <strain evidence="2">Wild caught</strain>
    </source>
</reference>
<dbReference type="Ensembl" id="ENSLACT00000020219.1">
    <property type="protein sequence ID" value="ENSLACP00000020081.1"/>
    <property type="gene ID" value="ENSLACG00000017649.1"/>
</dbReference>
<dbReference type="STRING" id="7897.ENSLACP00000020081"/>
<organism evidence="1 2">
    <name type="scientific">Latimeria chalumnae</name>
    <name type="common">Coelacanth</name>
    <dbReference type="NCBI Taxonomy" id="7897"/>
    <lineage>
        <taxon>Eukaryota</taxon>
        <taxon>Metazoa</taxon>
        <taxon>Chordata</taxon>
        <taxon>Craniata</taxon>
        <taxon>Vertebrata</taxon>
        <taxon>Euteleostomi</taxon>
        <taxon>Coelacanthiformes</taxon>
        <taxon>Coelacanthidae</taxon>
        <taxon>Latimeria</taxon>
    </lineage>
</organism>
<dbReference type="eggNOG" id="ENOG502QVMG">
    <property type="taxonomic scope" value="Eukaryota"/>
</dbReference>
<sequence length="257" mass="29463">KKHEEELEAFVKSLVDLLGDEDARKLCCLVFTKKPCQCLQNYIKASVNARTLIQAVMPLLKEARRLSSLKFYNENEMQQSGKSKRPAIGLGNGQRKSKAFEEFVLKNRKVLREDLKLCERATQRILGYSNNFLHKKLKTDPERRGRVQRSKGKGALGLLKPISELHKEKCCMDNCVVIAFTHRRLLQHWRERALKGQAEARRVLAEMLTPSGGSRCNCYRFITWVTGCSHSTISKVNEQMKKTGGDREPPPHGLKKW</sequence>
<dbReference type="InParanoid" id="H3BDW0"/>
<dbReference type="EMBL" id="AFYH01007975">
    <property type="status" value="NOT_ANNOTATED_CDS"/>
    <property type="molecule type" value="Genomic_DNA"/>
</dbReference>
<reference evidence="1" key="2">
    <citation type="submission" date="2025-08" db="UniProtKB">
        <authorList>
            <consortium name="Ensembl"/>
        </authorList>
    </citation>
    <scope>IDENTIFICATION</scope>
</reference>
<dbReference type="Bgee" id="ENSLACG00000017649">
    <property type="expression patterns" value="Expressed in chordate pharynx and 4 other cell types or tissues"/>
</dbReference>
<name>H3BDW0_LATCH</name>
<dbReference type="EMBL" id="AFYH01007974">
    <property type="status" value="NOT_ANNOTATED_CDS"/>
    <property type="molecule type" value="Genomic_DNA"/>
</dbReference>
<reference evidence="1" key="3">
    <citation type="submission" date="2025-09" db="UniProtKB">
        <authorList>
            <consortium name="Ensembl"/>
        </authorList>
    </citation>
    <scope>IDENTIFICATION</scope>
</reference>
<keyword evidence="2" id="KW-1185">Reference proteome</keyword>
<accession>H3BDW0</accession>
<proteinExistence type="predicted"/>
<dbReference type="Proteomes" id="UP000008672">
    <property type="component" value="Unassembled WGS sequence"/>
</dbReference>
<protein>
    <submittedName>
        <fullName evidence="1">Uncharacterized protein</fullName>
    </submittedName>
</protein>
<dbReference type="GeneTree" id="ENSGT00740000117048"/>
<evidence type="ECO:0000313" key="1">
    <source>
        <dbReference type="Ensembl" id="ENSLACP00000020081.1"/>
    </source>
</evidence>
<dbReference type="HOGENOM" id="CLU_065242_0_0_1"/>
<dbReference type="AlphaFoldDB" id="H3BDW0"/>
<evidence type="ECO:0000313" key="2">
    <source>
        <dbReference type="Proteomes" id="UP000008672"/>
    </source>
</evidence>
<dbReference type="OMA" id="KSHAVGM"/>